<dbReference type="SUPFAM" id="SSF117281">
    <property type="entry name" value="Kelch motif"/>
    <property type="match status" value="1"/>
</dbReference>
<dbReference type="PROSITE" id="PS50181">
    <property type="entry name" value="FBOX"/>
    <property type="match status" value="1"/>
</dbReference>
<dbReference type="SUPFAM" id="SSF81383">
    <property type="entry name" value="F-box domain"/>
    <property type="match status" value="1"/>
</dbReference>
<feature type="domain" description="F-box" evidence="3">
    <location>
        <begin position="65"/>
        <end position="111"/>
    </location>
</feature>
<keyword evidence="5" id="KW-1185">Reference proteome</keyword>
<dbReference type="InterPro" id="IPR001810">
    <property type="entry name" value="F-box_dom"/>
</dbReference>
<name>F4PVV2_CACFS</name>
<keyword evidence="2" id="KW-0677">Repeat</keyword>
<reference evidence="5" key="1">
    <citation type="journal article" date="2011" name="Genome Res.">
        <title>Phylogeny-wide analysis of social amoeba genomes highlights ancient origins for complex intercellular communication.</title>
        <authorList>
            <person name="Heidel A.J."/>
            <person name="Lawal H.M."/>
            <person name="Felder M."/>
            <person name="Schilde C."/>
            <person name="Helps N.R."/>
            <person name="Tunggal B."/>
            <person name="Rivero F."/>
            <person name="John U."/>
            <person name="Schleicher M."/>
            <person name="Eichinger L."/>
            <person name="Platzer M."/>
            <person name="Noegel A.A."/>
            <person name="Schaap P."/>
            <person name="Gloeckner G."/>
        </authorList>
    </citation>
    <scope>NUCLEOTIDE SEQUENCE [LARGE SCALE GENOMIC DNA]</scope>
    <source>
        <strain evidence="5">SH3</strain>
    </source>
</reference>
<dbReference type="GeneID" id="14872453"/>
<dbReference type="STRING" id="1054147.F4PVV2"/>
<organism evidence="4 5">
    <name type="scientific">Cavenderia fasciculata</name>
    <name type="common">Slime mold</name>
    <name type="synonym">Dictyostelium fasciculatum</name>
    <dbReference type="NCBI Taxonomy" id="261658"/>
    <lineage>
        <taxon>Eukaryota</taxon>
        <taxon>Amoebozoa</taxon>
        <taxon>Evosea</taxon>
        <taxon>Eumycetozoa</taxon>
        <taxon>Dictyostelia</taxon>
        <taxon>Acytosteliales</taxon>
        <taxon>Cavenderiaceae</taxon>
        <taxon>Cavenderia</taxon>
    </lineage>
</organism>
<evidence type="ECO:0000313" key="5">
    <source>
        <dbReference type="Proteomes" id="UP000007797"/>
    </source>
</evidence>
<sequence>MANEALLKGLVCGGKEVSAKQTNDDSRAEYQPIVPFQFLDGEYEDDNNNLYQDDFYNFNNNSSLFQYFPLMNDEIKMYILSFMTLKDLLSLSQSCKEMRAMVEDRLLWFQLLNSHGFSITDSIRDNSSLDLKKYFSDLKNLTAKNSVQWSPLEFNGVFPTKRYKHTSSVYKNYVVIIGGQRSNSKRYGDIYYYDTKTNEFSRPKIVGDQPPRFSRHTSQVIGDKIYIFGGFNGNGTYFNLSTYNLKLKKWKNILETKGMAPDPRSNHSSAVIGSKYYIFSGNNTTNDGEYKILEDFYYLETKTLTWHKINATGDIPCGRGGHTMEVIDGKIYLFGGGIWSPVSDWTQRFNDIHIYDPETNCWSKPSIYGPAPNTSTFTTSFVYGRFLVLFGGGCQSTNSVCNNTYALDTKSMNWINMPLSDTYTPRPRDMATASLVGNNLFVFGGFSGGPVNYFDQITFNFTPLLK</sequence>
<dbReference type="OrthoDB" id="10250130at2759"/>
<dbReference type="RefSeq" id="XP_004367099.1">
    <property type="nucleotide sequence ID" value="XM_004367042.1"/>
</dbReference>
<dbReference type="AlphaFoldDB" id="F4PVV2"/>
<dbReference type="Gene3D" id="2.120.10.80">
    <property type="entry name" value="Kelch-type beta propeller"/>
    <property type="match status" value="2"/>
</dbReference>
<dbReference type="Proteomes" id="UP000007797">
    <property type="component" value="Unassembled WGS sequence"/>
</dbReference>
<dbReference type="OMA" id="AVCWRKF"/>
<evidence type="ECO:0000256" key="1">
    <source>
        <dbReference type="ARBA" id="ARBA00022441"/>
    </source>
</evidence>
<keyword evidence="1" id="KW-0880">Kelch repeat</keyword>
<evidence type="ECO:0000256" key="2">
    <source>
        <dbReference type="ARBA" id="ARBA00022737"/>
    </source>
</evidence>
<dbReference type="InterPro" id="IPR036047">
    <property type="entry name" value="F-box-like_dom_sf"/>
</dbReference>
<dbReference type="InterPro" id="IPR015915">
    <property type="entry name" value="Kelch-typ_b-propeller"/>
</dbReference>
<dbReference type="KEGG" id="dfa:DFA_07236"/>
<protein>
    <recommendedName>
        <fullName evidence="3">F-box domain-containing protein</fullName>
    </recommendedName>
</protein>
<evidence type="ECO:0000259" key="3">
    <source>
        <dbReference type="PROSITE" id="PS50181"/>
    </source>
</evidence>
<dbReference type="Pfam" id="PF24681">
    <property type="entry name" value="Kelch_KLHDC2_KLHL20_DRC7"/>
    <property type="match status" value="2"/>
</dbReference>
<dbReference type="PANTHER" id="PTHR46093:SF18">
    <property type="entry name" value="FIBRONECTIN TYPE-III DOMAIN-CONTAINING PROTEIN"/>
    <property type="match status" value="1"/>
</dbReference>
<dbReference type="EMBL" id="GL883013">
    <property type="protein sequence ID" value="EGG20116.1"/>
    <property type="molecule type" value="Genomic_DNA"/>
</dbReference>
<dbReference type="Pfam" id="PF12937">
    <property type="entry name" value="F-box-like"/>
    <property type="match status" value="1"/>
</dbReference>
<accession>F4PVV2</accession>
<proteinExistence type="predicted"/>
<dbReference type="PANTHER" id="PTHR46093">
    <property type="entry name" value="ACYL-COA-BINDING DOMAIN-CONTAINING PROTEIN 5"/>
    <property type="match status" value="1"/>
</dbReference>
<evidence type="ECO:0000313" key="4">
    <source>
        <dbReference type="EMBL" id="EGG20116.1"/>
    </source>
</evidence>
<gene>
    <name evidence="4" type="ORF">DFA_07236</name>
</gene>
<dbReference type="Gene3D" id="1.20.1280.50">
    <property type="match status" value="1"/>
</dbReference>
<dbReference type="CDD" id="cd22087">
    <property type="entry name" value="F-box_FBXO7"/>
    <property type="match status" value="1"/>
</dbReference>